<reference evidence="2" key="1">
    <citation type="journal article" date="2019" name="Int. J. Syst. Evol. Microbiol.">
        <title>The Global Catalogue of Microorganisms (GCM) 10K type strain sequencing project: providing services to taxonomists for standard genome sequencing and annotation.</title>
        <authorList>
            <consortium name="The Broad Institute Genomics Platform"/>
            <consortium name="The Broad Institute Genome Sequencing Center for Infectious Disease"/>
            <person name="Wu L."/>
            <person name="Ma J."/>
        </authorList>
    </citation>
    <scope>NUCLEOTIDE SEQUENCE [LARGE SCALE GENOMIC DNA]</scope>
    <source>
        <strain evidence="2">CGMCC 4.7035</strain>
    </source>
</reference>
<organism evidence="1 2">
    <name type="scientific">Streptomyces yaanensis</name>
    <dbReference type="NCBI Taxonomy" id="1142239"/>
    <lineage>
        <taxon>Bacteria</taxon>
        <taxon>Bacillati</taxon>
        <taxon>Actinomycetota</taxon>
        <taxon>Actinomycetes</taxon>
        <taxon>Kitasatosporales</taxon>
        <taxon>Streptomycetaceae</taxon>
        <taxon>Streptomyces</taxon>
    </lineage>
</organism>
<evidence type="ECO:0000313" key="1">
    <source>
        <dbReference type="EMBL" id="MFC3575676.1"/>
    </source>
</evidence>
<gene>
    <name evidence="1" type="ORF">ACFOZ0_20820</name>
</gene>
<dbReference type="EMBL" id="JBHRWR010000016">
    <property type="protein sequence ID" value="MFC3575676.1"/>
    <property type="molecule type" value="Genomic_DNA"/>
</dbReference>
<name>A0ABV7SHD7_9ACTN</name>
<proteinExistence type="predicted"/>
<dbReference type="Proteomes" id="UP001595701">
    <property type="component" value="Unassembled WGS sequence"/>
</dbReference>
<sequence length="72" mass="7619">MRVFSGASAAGMSAALNLSRIRLVAHGMRHIVRVCRHRGDLSPASLYEFGLTTLLDGLAARIKAATPFAPVA</sequence>
<keyword evidence="2" id="KW-1185">Reference proteome</keyword>
<evidence type="ECO:0000313" key="2">
    <source>
        <dbReference type="Proteomes" id="UP001595701"/>
    </source>
</evidence>
<comment type="caution">
    <text evidence="1">The sequence shown here is derived from an EMBL/GenBank/DDBJ whole genome shotgun (WGS) entry which is preliminary data.</text>
</comment>
<protein>
    <submittedName>
        <fullName evidence="1">Uncharacterized protein</fullName>
    </submittedName>
</protein>
<accession>A0ABV7SHD7</accession>
<dbReference type="RefSeq" id="WP_310766716.1">
    <property type="nucleotide sequence ID" value="NZ_JBHRWR010000016.1"/>
</dbReference>